<comment type="caution">
    <text evidence="1">The sequence shown here is derived from an EMBL/GenBank/DDBJ whole genome shotgun (WGS) entry which is preliminary data.</text>
</comment>
<protein>
    <submittedName>
        <fullName evidence="1">Uncharacterized protein</fullName>
    </submittedName>
</protein>
<evidence type="ECO:0000313" key="1">
    <source>
        <dbReference type="EMBL" id="GIZ03630.1"/>
    </source>
</evidence>
<dbReference type="AlphaFoldDB" id="A0AAV4Y9F4"/>
<gene>
    <name evidence="1" type="ORF">CEXT_242371</name>
</gene>
<accession>A0AAV4Y9F4</accession>
<proteinExistence type="predicted"/>
<reference evidence="1 2" key="1">
    <citation type="submission" date="2021-06" db="EMBL/GenBank/DDBJ databases">
        <title>Caerostris extrusa draft genome.</title>
        <authorList>
            <person name="Kono N."/>
            <person name="Arakawa K."/>
        </authorList>
    </citation>
    <scope>NUCLEOTIDE SEQUENCE [LARGE SCALE GENOMIC DNA]</scope>
</reference>
<evidence type="ECO:0000313" key="2">
    <source>
        <dbReference type="Proteomes" id="UP001054945"/>
    </source>
</evidence>
<keyword evidence="2" id="KW-1185">Reference proteome</keyword>
<dbReference type="EMBL" id="BPLR01018978">
    <property type="protein sequence ID" value="GIZ03630.1"/>
    <property type="molecule type" value="Genomic_DNA"/>
</dbReference>
<name>A0AAV4Y9F4_CAEEX</name>
<organism evidence="1 2">
    <name type="scientific">Caerostris extrusa</name>
    <name type="common">Bark spider</name>
    <name type="synonym">Caerostris bankana</name>
    <dbReference type="NCBI Taxonomy" id="172846"/>
    <lineage>
        <taxon>Eukaryota</taxon>
        <taxon>Metazoa</taxon>
        <taxon>Ecdysozoa</taxon>
        <taxon>Arthropoda</taxon>
        <taxon>Chelicerata</taxon>
        <taxon>Arachnida</taxon>
        <taxon>Araneae</taxon>
        <taxon>Araneomorphae</taxon>
        <taxon>Entelegynae</taxon>
        <taxon>Araneoidea</taxon>
        <taxon>Araneidae</taxon>
        <taxon>Caerostris</taxon>
    </lineage>
</organism>
<dbReference type="Proteomes" id="UP001054945">
    <property type="component" value="Unassembled WGS sequence"/>
</dbReference>
<sequence length="102" mass="11830">MKNLGADFIEHDVLKHHSLWLLLSTSSFTVPNLTPDCRPVTSKSRYQTEEDRILIAAEVKKFPEEENFESSKSHWCAQPFVVKGEHRNHVWLLTIRKQLTAS</sequence>